<evidence type="ECO:0000256" key="5">
    <source>
        <dbReference type="ARBA" id="ARBA00023235"/>
    </source>
</evidence>
<keyword evidence="5 7" id="KW-0413">Isomerase</keyword>
<dbReference type="HAMAP" id="MF_00258">
    <property type="entry name" value="Glu_racemase"/>
    <property type="match status" value="1"/>
</dbReference>
<keyword evidence="6 7" id="KW-0961">Cell wall biogenesis/degradation</keyword>
<evidence type="ECO:0000256" key="6">
    <source>
        <dbReference type="ARBA" id="ARBA00023316"/>
    </source>
</evidence>
<dbReference type="EMBL" id="ABNSCA010000016">
    <property type="protein sequence ID" value="ELN6934250.1"/>
    <property type="molecule type" value="Genomic_DNA"/>
</dbReference>
<dbReference type="EC" id="5.1.1.3" evidence="2 7"/>
<proteinExistence type="inferred from homology"/>
<comment type="similarity">
    <text evidence="7">Belongs to the aspartate/glutamate racemases family.</text>
</comment>
<dbReference type="PANTHER" id="PTHR21198:SF2">
    <property type="entry name" value="GLUTAMATE RACEMASE"/>
    <property type="match status" value="1"/>
</dbReference>
<comment type="pathway">
    <text evidence="7">Cell wall biogenesis; peptidoglycan biosynthesis.</text>
</comment>
<protein>
    <recommendedName>
        <fullName evidence="2 7">Glutamate racemase</fullName>
        <ecNumber evidence="2 7">5.1.1.3</ecNumber>
    </recommendedName>
</protein>
<dbReference type="InterPro" id="IPR018187">
    <property type="entry name" value="Asp/Glu_racemase_AS_1"/>
</dbReference>
<keyword evidence="3 7" id="KW-0133">Cell shape</keyword>
<evidence type="ECO:0000256" key="7">
    <source>
        <dbReference type="HAMAP-Rule" id="MF_00258"/>
    </source>
</evidence>
<dbReference type="FunFam" id="3.40.50.1860:FF:000001">
    <property type="entry name" value="Glutamate racemase"/>
    <property type="match status" value="1"/>
</dbReference>
<dbReference type="GO" id="GO:0009252">
    <property type="term" value="P:peptidoglycan biosynthetic process"/>
    <property type="evidence" value="ECO:0007669"/>
    <property type="project" value="UniProtKB-UniRule"/>
</dbReference>
<keyword evidence="4 7" id="KW-0573">Peptidoglycan synthesis</keyword>
<dbReference type="InterPro" id="IPR004391">
    <property type="entry name" value="Glu_race"/>
</dbReference>
<dbReference type="InterPro" id="IPR015942">
    <property type="entry name" value="Asp/Glu/hydantoin_racemase"/>
</dbReference>
<evidence type="ECO:0000313" key="9">
    <source>
        <dbReference type="Proteomes" id="UP001253463"/>
    </source>
</evidence>
<dbReference type="AlphaFoldDB" id="A0AAI9GAX2"/>
<evidence type="ECO:0000256" key="3">
    <source>
        <dbReference type="ARBA" id="ARBA00022960"/>
    </source>
</evidence>
<comment type="catalytic activity">
    <reaction evidence="1 7">
        <text>L-glutamate = D-glutamate</text>
        <dbReference type="Rhea" id="RHEA:12813"/>
        <dbReference type="ChEBI" id="CHEBI:29985"/>
        <dbReference type="ChEBI" id="CHEBI:29986"/>
        <dbReference type="EC" id="5.1.1.3"/>
    </reaction>
</comment>
<dbReference type="Pfam" id="PF01177">
    <property type="entry name" value="Asp_Glu_race"/>
    <property type="match status" value="1"/>
</dbReference>
<dbReference type="GO" id="GO:0071555">
    <property type="term" value="P:cell wall organization"/>
    <property type="evidence" value="ECO:0007669"/>
    <property type="project" value="UniProtKB-KW"/>
</dbReference>
<evidence type="ECO:0000256" key="2">
    <source>
        <dbReference type="ARBA" id="ARBA00013090"/>
    </source>
</evidence>
<feature type="active site" description="Proton donor/acceptor" evidence="7">
    <location>
        <position position="93"/>
    </location>
</feature>
<dbReference type="Gene3D" id="3.40.50.1860">
    <property type="match status" value="2"/>
</dbReference>
<accession>A0AAI9GAX2</accession>
<dbReference type="SUPFAM" id="SSF53681">
    <property type="entry name" value="Aspartate/glutamate racemase"/>
    <property type="match status" value="2"/>
</dbReference>
<comment type="function">
    <text evidence="7">Provides the (R)-glutamate required for cell wall biosynthesis.</text>
</comment>
<feature type="binding site" evidence="7">
    <location>
        <begin position="202"/>
        <end position="203"/>
    </location>
    <ligand>
        <name>substrate</name>
    </ligand>
</feature>
<feature type="active site" description="Proton donor/acceptor" evidence="7">
    <location>
        <position position="201"/>
    </location>
</feature>
<organism evidence="8 9">
    <name type="scientific">Vibrio navarrensis</name>
    <dbReference type="NCBI Taxonomy" id="29495"/>
    <lineage>
        <taxon>Bacteria</taxon>
        <taxon>Pseudomonadati</taxon>
        <taxon>Pseudomonadota</taxon>
        <taxon>Gammaproteobacteria</taxon>
        <taxon>Vibrionales</taxon>
        <taxon>Vibrionaceae</taxon>
        <taxon>Vibrio</taxon>
    </lineage>
</organism>
<name>A0AAI9GAX2_9VIBR</name>
<comment type="caution">
    <text evidence="8">The sequence shown here is derived from an EMBL/GenBank/DDBJ whole genome shotgun (WGS) entry which is preliminary data.</text>
</comment>
<reference evidence="8" key="1">
    <citation type="submission" date="2023-10" db="EMBL/GenBank/DDBJ databases">
        <authorList>
            <consortium name="PulseNet: The National Subtyping Network for Foodborne Disease Surveillance"/>
        </authorList>
    </citation>
    <scope>NUCLEOTIDE SEQUENCE</scope>
    <source>
        <strain evidence="8">PNUSAV004886</strain>
    </source>
</reference>
<gene>
    <name evidence="7" type="primary">murI</name>
    <name evidence="8" type="ORF">RZY48_003727</name>
</gene>
<dbReference type="InterPro" id="IPR001920">
    <property type="entry name" value="Asp/Glu_race"/>
</dbReference>
<feature type="binding site" evidence="7">
    <location>
        <begin position="61"/>
        <end position="62"/>
    </location>
    <ligand>
        <name>substrate</name>
    </ligand>
</feature>
<dbReference type="PROSITE" id="PS00923">
    <property type="entry name" value="ASP_GLU_RACEMASE_1"/>
    <property type="match status" value="1"/>
</dbReference>
<dbReference type="GO" id="GO:0008881">
    <property type="term" value="F:glutamate racemase activity"/>
    <property type="evidence" value="ECO:0007669"/>
    <property type="project" value="UniProtKB-UniRule"/>
</dbReference>
<dbReference type="PANTHER" id="PTHR21198">
    <property type="entry name" value="GLUTAMATE RACEMASE"/>
    <property type="match status" value="1"/>
</dbReference>
<feature type="binding site" evidence="7">
    <location>
        <begin position="94"/>
        <end position="95"/>
    </location>
    <ligand>
        <name>substrate</name>
    </ligand>
</feature>
<dbReference type="GO" id="GO:0008360">
    <property type="term" value="P:regulation of cell shape"/>
    <property type="evidence" value="ECO:0007669"/>
    <property type="project" value="UniProtKB-KW"/>
</dbReference>
<dbReference type="NCBIfam" id="TIGR00067">
    <property type="entry name" value="glut_race"/>
    <property type="match status" value="1"/>
</dbReference>
<dbReference type="Proteomes" id="UP001253463">
    <property type="component" value="Unassembled WGS sequence"/>
</dbReference>
<evidence type="ECO:0000256" key="1">
    <source>
        <dbReference type="ARBA" id="ARBA00001602"/>
    </source>
</evidence>
<evidence type="ECO:0000313" key="8">
    <source>
        <dbReference type="EMBL" id="ELN6934250.1"/>
    </source>
</evidence>
<sequence length="285" mass="31889">MAREYDLSVFHQRNGRVKRFSQPNVLIFDSGVGGLSVFQEIKKLLPTLNYYYVFDNEAYPYGELSQETLIARVNALVIKMTQQFAIDLVVIACNTASTIVLPSLRSALAVPVVGVVPAIKPASLLASRAVGLIATPATVTRQYTHDLIRDFVKEKEVELLGSTRLVDIAEEKLRGRTIDLQELSDILQPMRNKVDVAVLGCTHFPLIKEEIQQVLGEEIALVDSGQAIARRVQALLPALEAWQNNQTWRIFSTAQPWEEQALNRSVMDMGFNPIEVYPLPEISDR</sequence>
<evidence type="ECO:0000256" key="4">
    <source>
        <dbReference type="ARBA" id="ARBA00022984"/>
    </source>
</evidence>
<feature type="binding site" evidence="7">
    <location>
        <begin position="29"/>
        <end position="30"/>
    </location>
    <ligand>
        <name>substrate</name>
    </ligand>
</feature>